<dbReference type="Pfam" id="PF00364">
    <property type="entry name" value="Biotin_lipoyl"/>
    <property type="match status" value="1"/>
</dbReference>
<dbReference type="EMBL" id="VBPB01000201">
    <property type="protein sequence ID" value="TMQ70811.1"/>
    <property type="molecule type" value="Genomic_DNA"/>
</dbReference>
<organism evidence="3 4">
    <name type="scientific">Eiseniibacteriota bacterium</name>
    <dbReference type="NCBI Taxonomy" id="2212470"/>
    <lineage>
        <taxon>Bacteria</taxon>
        <taxon>Candidatus Eiseniibacteriota</taxon>
    </lineage>
</organism>
<dbReference type="PROSITE" id="PS50968">
    <property type="entry name" value="BIOTINYL_LIPOYL"/>
    <property type="match status" value="1"/>
</dbReference>
<dbReference type="Proteomes" id="UP000319771">
    <property type="component" value="Unassembled WGS sequence"/>
</dbReference>
<proteinExistence type="predicted"/>
<name>A0A538U4M4_UNCEI</name>
<dbReference type="CDD" id="cd06850">
    <property type="entry name" value="biotinyl_domain"/>
    <property type="match status" value="1"/>
</dbReference>
<dbReference type="AlphaFoldDB" id="A0A538U4M4"/>
<dbReference type="SUPFAM" id="SSF51230">
    <property type="entry name" value="Single hybrid motif"/>
    <property type="match status" value="1"/>
</dbReference>
<feature type="domain" description="Lipoyl-binding" evidence="2">
    <location>
        <begin position="1"/>
        <end position="50"/>
    </location>
</feature>
<gene>
    <name evidence="3" type="ORF">E6K81_11755</name>
</gene>
<dbReference type="Gene3D" id="2.40.50.100">
    <property type="match status" value="1"/>
</dbReference>
<dbReference type="InterPro" id="IPR011053">
    <property type="entry name" value="Single_hybrid_motif"/>
</dbReference>
<dbReference type="PANTHER" id="PTHR45266:SF3">
    <property type="entry name" value="OXALOACETATE DECARBOXYLASE ALPHA CHAIN"/>
    <property type="match status" value="1"/>
</dbReference>
<evidence type="ECO:0000259" key="2">
    <source>
        <dbReference type="PROSITE" id="PS50968"/>
    </source>
</evidence>
<dbReference type="InterPro" id="IPR001882">
    <property type="entry name" value="Biotin_BS"/>
</dbReference>
<reference evidence="3 4" key="1">
    <citation type="journal article" date="2019" name="Nat. Microbiol.">
        <title>Mediterranean grassland soil C-N compound turnover is dependent on rainfall and depth, and is mediated by genomically divergent microorganisms.</title>
        <authorList>
            <person name="Diamond S."/>
            <person name="Andeer P.F."/>
            <person name="Li Z."/>
            <person name="Crits-Christoph A."/>
            <person name="Burstein D."/>
            <person name="Anantharaman K."/>
            <person name="Lane K.R."/>
            <person name="Thomas B.C."/>
            <person name="Pan C."/>
            <person name="Northen T.R."/>
            <person name="Banfield J.F."/>
        </authorList>
    </citation>
    <scope>NUCLEOTIDE SEQUENCE [LARGE SCALE GENOMIC DNA]</scope>
    <source>
        <strain evidence="3">WS_11</strain>
    </source>
</reference>
<evidence type="ECO:0000256" key="1">
    <source>
        <dbReference type="ARBA" id="ARBA00023267"/>
    </source>
</evidence>
<dbReference type="InterPro" id="IPR050709">
    <property type="entry name" value="Biotin_Carboxyl_Carrier/Decarb"/>
</dbReference>
<dbReference type="PROSITE" id="PS00188">
    <property type="entry name" value="BIOTIN"/>
    <property type="match status" value="1"/>
</dbReference>
<sequence length="54" mass="5762">ETVARGQPLLALEAMKMEHVIRAPRDGRIKSIAARAGEMVNGGVPLVELDEPPA</sequence>
<keyword evidence="1" id="KW-0092">Biotin</keyword>
<dbReference type="PANTHER" id="PTHR45266">
    <property type="entry name" value="OXALOACETATE DECARBOXYLASE ALPHA CHAIN"/>
    <property type="match status" value="1"/>
</dbReference>
<accession>A0A538U4M4</accession>
<protein>
    <submittedName>
        <fullName evidence="3">Acetyl-CoA carboxylase biotin carboxyl carrier protein subunit</fullName>
    </submittedName>
</protein>
<comment type="caution">
    <text evidence="3">The sequence shown here is derived from an EMBL/GenBank/DDBJ whole genome shotgun (WGS) entry which is preliminary data.</text>
</comment>
<dbReference type="InterPro" id="IPR000089">
    <property type="entry name" value="Biotin_lipoyl"/>
</dbReference>
<evidence type="ECO:0000313" key="3">
    <source>
        <dbReference type="EMBL" id="TMQ70811.1"/>
    </source>
</evidence>
<feature type="non-terminal residue" evidence="3">
    <location>
        <position position="1"/>
    </location>
</feature>
<evidence type="ECO:0000313" key="4">
    <source>
        <dbReference type="Proteomes" id="UP000319771"/>
    </source>
</evidence>